<keyword evidence="3" id="KW-1185">Reference proteome</keyword>
<dbReference type="InterPro" id="IPR003737">
    <property type="entry name" value="GlcNAc_PI_deacetylase-related"/>
</dbReference>
<evidence type="ECO:0000313" key="3">
    <source>
        <dbReference type="Proteomes" id="UP001321542"/>
    </source>
</evidence>
<protein>
    <recommendedName>
        <fullName evidence="4">PIG-L family deacetylase</fullName>
    </recommendedName>
</protein>
<reference evidence="2 3" key="2">
    <citation type="journal article" date="2023" name="ChemBioChem">
        <title>Acyltransferase Domain Exchange between Two Independent Type I Polyketide Synthases in the Same Producer Strain of Macrolide Antibiotics.</title>
        <authorList>
            <person name="Kudo F."/>
            <person name="Kishikawa K."/>
            <person name="Tsuboi K."/>
            <person name="Kido T."/>
            <person name="Usui T."/>
            <person name="Hashimoto J."/>
            <person name="Shin-Ya K."/>
            <person name="Miyanaga A."/>
            <person name="Eguchi T."/>
        </authorList>
    </citation>
    <scope>NUCLEOTIDE SEQUENCE [LARGE SCALE GENOMIC DNA]</scope>
    <source>
        <strain evidence="2 3">A-8890</strain>
    </source>
</reference>
<dbReference type="EMBL" id="AP018448">
    <property type="protein sequence ID" value="BBC32373.1"/>
    <property type="molecule type" value="Genomic_DNA"/>
</dbReference>
<gene>
    <name evidence="2" type="ORF">SGFS_036670</name>
</gene>
<organism evidence="2 3">
    <name type="scientific">Streptomyces graminofaciens</name>
    <dbReference type="NCBI Taxonomy" id="68212"/>
    <lineage>
        <taxon>Bacteria</taxon>
        <taxon>Bacillati</taxon>
        <taxon>Actinomycetota</taxon>
        <taxon>Actinomycetes</taxon>
        <taxon>Kitasatosporales</taxon>
        <taxon>Streptomycetaceae</taxon>
        <taxon>Streptomyces</taxon>
    </lineage>
</organism>
<dbReference type="Pfam" id="PF02585">
    <property type="entry name" value="PIG-L"/>
    <property type="match status" value="1"/>
</dbReference>
<reference evidence="2 3" key="1">
    <citation type="journal article" date="2010" name="ChemBioChem">
        <title>Cloning and characterization of the biosynthetic gene cluster of 16-membered macrolide antibiotic FD-891: involvement of a dual functional cytochrome P450 monooxygenase catalyzing epoxidation and hydroxylation.</title>
        <authorList>
            <person name="Kudo F."/>
            <person name="Motegi A."/>
            <person name="Mizoue K."/>
            <person name="Eguchi T."/>
        </authorList>
    </citation>
    <scope>NUCLEOTIDE SEQUENCE [LARGE SCALE GENOMIC DNA]</scope>
    <source>
        <strain evidence="2 3">A-8890</strain>
    </source>
</reference>
<dbReference type="RefSeq" id="WP_286251480.1">
    <property type="nucleotide sequence ID" value="NZ_AP018448.1"/>
</dbReference>
<dbReference type="SUPFAM" id="SSF102588">
    <property type="entry name" value="LmbE-like"/>
    <property type="match status" value="1"/>
</dbReference>
<evidence type="ECO:0008006" key="4">
    <source>
        <dbReference type="Google" id="ProtNLM"/>
    </source>
</evidence>
<accession>A0ABN5VH91</accession>
<evidence type="ECO:0000256" key="1">
    <source>
        <dbReference type="ARBA" id="ARBA00022833"/>
    </source>
</evidence>
<dbReference type="PANTHER" id="PTHR12993">
    <property type="entry name" value="N-ACETYLGLUCOSAMINYL-PHOSPHATIDYLINOSITOL DE-N-ACETYLASE-RELATED"/>
    <property type="match status" value="1"/>
</dbReference>
<evidence type="ECO:0000313" key="2">
    <source>
        <dbReference type="EMBL" id="BBC32373.1"/>
    </source>
</evidence>
<name>A0ABN5VH91_9ACTN</name>
<dbReference type="Gene3D" id="3.40.50.10320">
    <property type="entry name" value="LmbE-like"/>
    <property type="match status" value="1"/>
</dbReference>
<sequence>MSTVLAVVAHPDDEVIGPGGTLARHAEAGDEVHVLILAEGKTSRADDPDPGASAALSAQETEASRAALGSTAVHRLDLADNQLDTYPLLTLAQQVGAVVERLAPHTVYTHHSGDLNVDHELTARACMIACRPHASPVRWLLGFSTLSATDAGYAGRDPFVPALYSDITDTLDRKLDAMRCYRSELRDFPHPRSLKAIGLQAELFGAHANTAAAEAFSVLRGAWGPHISQSKEV</sequence>
<keyword evidence="1" id="KW-0862">Zinc</keyword>
<dbReference type="Proteomes" id="UP001321542">
    <property type="component" value="Chromosome"/>
</dbReference>
<dbReference type="PANTHER" id="PTHR12993:SF11">
    <property type="entry name" value="N-ACETYLGLUCOSAMINYL-PHOSPHATIDYLINOSITOL DE-N-ACETYLASE"/>
    <property type="match status" value="1"/>
</dbReference>
<proteinExistence type="predicted"/>
<dbReference type="InterPro" id="IPR024078">
    <property type="entry name" value="LmbE-like_dom_sf"/>
</dbReference>